<keyword evidence="1 3" id="KW-0456">Lyase</keyword>
<evidence type="ECO:0000313" key="3">
    <source>
        <dbReference type="EMBL" id="SER51328.1"/>
    </source>
</evidence>
<dbReference type="AlphaFoldDB" id="A0A1H9PT61"/>
<evidence type="ECO:0000313" key="4">
    <source>
        <dbReference type="Proteomes" id="UP000199503"/>
    </source>
</evidence>
<dbReference type="RefSeq" id="WP_089919598.1">
    <property type="nucleotide sequence ID" value="NZ_FOFV01000009.1"/>
</dbReference>
<dbReference type="InterPro" id="IPR022313">
    <property type="entry name" value="Phe/His_NH3-lyase_AS"/>
</dbReference>
<dbReference type="CDD" id="cd00332">
    <property type="entry name" value="PAL-HAL"/>
    <property type="match status" value="1"/>
</dbReference>
<dbReference type="OrthoDB" id="9806955at2"/>
<dbReference type="InterPro" id="IPR001106">
    <property type="entry name" value="Aromatic_Lyase"/>
</dbReference>
<organism evidence="3 4">
    <name type="scientific">Lentzea albida</name>
    <dbReference type="NCBI Taxonomy" id="65499"/>
    <lineage>
        <taxon>Bacteria</taxon>
        <taxon>Bacillati</taxon>
        <taxon>Actinomycetota</taxon>
        <taxon>Actinomycetes</taxon>
        <taxon>Pseudonocardiales</taxon>
        <taxon>Pseudonocardiaceae</taxon>
        <taxon>Lentzea</taxon>
    </lineage>
</organism>
<dbReference type="Proteomes" id="UP000199503">
    <property type="component" value="Unassembled WGS sequence"/>
</dbReference>
<dbReference type="InterPro" id="IPR024083">
    <property type="entry name" value="Fumarase/histidase_N"/>
</dbReference>
<dbReference type="Gene3D" id="1.10.275.10">
    <property type="entry name" value="Fumarase/aspartase (N-terminal domain)"/>
    <property type="match status" value="1"/>
</dbReference>
<dbReference type="EMBL" id="FOFV01000009">
    <property type="protein sequence ID" value="SER51328.1"/>
    <property type="molecule type" value="Genomic_DNA"/>
</dbReference>
<keyword evidence="4" id="KW-1185">Reference proteome</keyword>
<dbReference type="InterPro" id="IPR008948">
    <property type="entry name" value="L-Aspartase-like"/>
</dbReference>
<dbReference type="STRING" id="65499.SAMN04488000_109246"/>
<feature type="region of interest" description="Disordered" evidence="2">
    <location>
        <begin position="503"/>
        <end position="524"/>
    </location>
</feature>
<dbReference type="SUPFAM" id="SSF48557">
    <property type="entry name" value="L-aspartase-like"/>
    <property type="match status" value="1"/>
</dbReference>
<dbReference type="Pfam" id="PF00221">
    <property type="entry name" value="Lyase_aromatic"/>
    <property type="match status" value="1"/>
</dbReference>
<evidence type="ECO:0000256" key="2">
    <source>
        <dbReference type="SAM" id="MobiDB-lite"/>
    </source>
</evidence>
<feature type="compositionally biased region" description="Polar residues" evidence="2">
    <location>
        <begin position="514"/>
        <end position="524"/>
    </location>
</feature>
<dbReference type="PANTHER" id="PTHR10362">
    <property type="entry name" value="HISTIDINE AMMONIA-LYASE"/>
    <property type="match status" value="1"/>
</dbReference>
<protein>
    <submittedName>
        <fullName evidence="3">Histidine ammonia-lyase</fullName>
    </submittedName>
</protein>
<dbReference type="GO" id="GO:0016841">
    <property type="term" value="F:ammonia-lyase activity"/>
    <property type="evidence" value="ECO:0007669"/>
    <property type="project" value="InterPro"/>
</dbReference>
<dbReference type="PROSITE" id="PS00488">
    <property type="entry name" value="PAL_HISTIDASE"/>
    <property type="match status" value="1"/>
</dbReference>
<accession>A0A1H9PT61</accession>
<sequence length="524" mass="54106">MSTVHDIVTHDVTLPGRIDAVMLERASGVLDVGLSESGRGELERCRRFVDSVVADGHEVYGATTGFGPLVTYAGRDTAAGQCDNTLQHLTAGQGADLPIPVVRATVLARLASLTKARSGVTPSVVDGLTAMLRTTFTPAVPTYGSVGASGDLVPLAYVAQALRGTGHAYVDGARLPAAEALRAAGLTPLELDGRDALALVNGTSLTAATAGLAWRSIGRSLHTAAALSALLADVLGSTTAFLDHRLLAAFGHAAAGEVGARMTAMLDGTRPTGLRPLQEPYSVRCTPQLLGAATSAHRYAGGVVHDDLNGVSDNPLFFVDDEAVAHGGNFFGQPCSFVSDLLTTVAVQVGNLTERQLDLLVDPNRNTGLPPMLSPCPGVHHGVQGVQLASTAIVAAMRRQAVPASVQSLPTNLHNQDIVPFGTQAAQNAWETARLLRHLQGGLAVALRQAVHLRADRPTAPFCAGLADRLAEVVPPIEQDRPLDADVRLAAGVVDAYVAGAGMAEPGDPGGSGDVTTAAWNQGL</sequence>
<dbReference type="Gene3D" id="1.20.200.10">
    <property type="entry name" value="Fumarase/aspartase (Central domain)"/>
    <property type="match status" value="1"/>
</dbReference>
<reference evidence="4" key="1">
    <citation type="submission" date="2016-10" db="EMBL/GenBank/DDBJ databases">
        <authorList>
            <person name="Varghese N."/>
            <person name="Submissions S."/>
        </authorList>
    </citation>
    <scope>NUCLEOTIDE SEQUENCE [LARGE SCALE GENOMIC DNA]</scope>
    <source>
        <strain evidence="4">DSM 44437</strain>
    </source>
</reference>
<gene>
    <name evidence="3" type="ORF">SAMN04488000_109246</name>
</gene>
<name>A0A1H9PT61_9PSEU</name>
<evidence type="ECO:0000256" key="1">
    <source>
        <dbReference type="ARBA" id="ARBA00023239"/>
    </source>
</evidence>
<proteinExistence type="predicted"/>